<proteinExistence type="inferred from homology"/>
<keyword evidence="5 7" id="KW-0732">Signal</keyword>
<evidence type="ECO:0000256" key="1">
    <source>
        <dbReference type="ARBA" id="ARBA00004613"/>
    </source>
</evidence>
<dbReference type="Gene3D" id="4.10.260.30">
    <property type="entry name" value="Apolipoprotein C-I"/>
    <property type="match status" value="1"/>
</dbReference>
<accession>A0ABM5ESJ3</accession>
<evidence type="ECO:0000256" key="2">
    <source>
        <dbReference type="ARBA" id="ARBA00009204"/>
    </source>
</evidence>
<dbReference type="RefSeq" id="XP_072836122.1">
    <property type="nucleotide sequence ID" value="XM_072980021.1"/>
</dbReference>
<dbReference type="GeneID" id="140702057"/>
<evidence type="ECO:0000256" key="7">
    <source>
        <dbReference type="SAM" id="SignalP"/>
    </source>
</evidence>
<feature type="chain" id="PRO_5047003513" evidence="7">
    <location>
        <begin position="42"/>
        <end position="117"/>
    </location>
</feature>
<keyword evidence="6" id="KW-0445">Lipid transport</keyword>
<keyword evidence="3" id="KW-0813">Transport</keyword>
<gene>
    <name evidence="9" type="primary">APOC1</name>
</gene>
<evidence type="ECO:0000256" key="5">
    <source>
        <dbReference type="ARBA" id="ARBA00022729"/>
    </source>
</evidence>
<feature type="signal peptide" evidence="7">
    <location>
        <begin position="1"/>
        <end position="41"/>
    </location>
</feature>
<dbReference type="InterPro" id="IPR043081">
    <property type="entry name" value="ApoC-1_sf"/>
</dbReference>
<protein>
    <submittedName>
        <fullName evidence="9">Apolipoprotein C-I isoform X1</fullName>
    </submittedName>
</protein>
<reference evidence="9" key="1">
    <citation type="submission" date="2025-08" db="UniProtKB">
        <authorList>
            <consortium name="RefSeq"/>
        </authorList>
    </citation>
    <scope>IDENTIFICATION</scope>
</reference>
<evidence type="ECO:0000256" key="3">
    <source>
        <dbReference type="ARBA" id="ARBA00022448"/>
    </source>
</evidence>
<organism evidence="8 9">
    <name type="scientific">Pogona vitticeps</name>
    <name type="common">central bearded dragon</name>
    <dbReference type="NCBI Taxonomy" id="103695"/>
    <lineage>
        <taxon>Eukaryota</taxon>
        <taxon>Metazoa</taxon>
        <taxon>Chordata</taxon>
        <taxon>Craniata</taxon>
        <taxon>Vertebrata</taxon>
        <taxon>Euteleostomi</taxon>
        <taxon>Lepidosauria</taxon>
        <taxon>Squamata</taxon>
        <taxon>Bifurcata</taxon>
        <taxon>Unidentata</taxon>
        <taxon>Episquamata</taxon>
        <taxon>Toxicofera</taxon>
        <taxon>Iguania</taxon>
        <taxon>Acrodonta</taxon>
        <taxon>Agamidae</taxon>
        <taxon>Amphibolurinae</taxon>
        <taxon>Pogona</taxon>
    </lineage>
</organism>
<evidence type="ECO:0000256" key="6">
    <source>
        <dbReference type="ARBA" id="ARBA00023055"/>
    </source>
</evidence>
<sequence length="117" mass="13228">MEGGWQVYSKQHQETLRSPQTMQLAFSVAVVLMALSVVADSAEDPVTSTEPTLAQKFEKFQHGLQTFAERVGEKTKAAFLDLHHSEISNKTRNWFTENFQKLKEKFKATFSSNDGSD</sequence>
<evidence type="ECO:0000313" key="8">
    <source>
        <dbReference type="Proteomes" id="UP001652642"/>
    </source>
</evidence>
<dbReference type="PANTHER" id="PTHR16565">
    <property type="entry name" value="APOLIPOPROTEIN C-I"/>
    <property type="match status" value="1"/>
</dbReference>
<evidence type="ECO:0000256" key="4">
    <source>
        <dbReference type="ARBA" id="ARBA00022525"/>
    </source>
</evidence>
<dbReference type="Proteomes" id="UP001652642">
    <property type="component" value="Chromosome 9"/>
</dbReference>
<evidence type="ECO:0000313" key="9">
    <source>
        <dbReference type="RefSeq" id="XP_072836122.1"/>
    </source>
</evidence>
<comment type="similarity">
    <text evidence="2">Belongs to the apolipoprotein C1 family.</text>
</comment>
<keyword evidence="4" id="KW-0964">Secreted</keyword>
<dbReference type="InterPro" id="IPR006781">
    <property type="entry name" value="ApoC-I"/>
</dbReference>
<dbReference type="Pfam" id="PF04691">
    <property type="entry name" value="ApoC-I"/>
    <property type="match status" value="1"/>
</dbReference>
<keyword evidence="8" id="KW-1185">Reference proteome</keyword>
<comment type="subcellular location">
    <subcellularLocation>
        <location evidence="1">Secreted</location>
    </subcellularLocation>
</comment>
<name>A0ABM5ESJ3_9SAUR</name>
<dbReference type="PANTHER" id="PTHR16565:SF2">
    <property type="entry name" value="APOLIPOPROTEIN C-I"/>
    <property type="match status" value="1"/>
</dbReference>